<dbReference type="Pfam" id="PF20434">
    <property type="entry name" value="BD-FAE"/>
    <property type="match status" value="1"/>
</dbReference>
<dbReference type="Proteomes" id="UP000076512">
    <property type="component" value="Unassembled WGS sequence"/>
</dbReference>
<feature type="transmembrane region" description="Helical" evidence="2">
    <location>
        <begin position="34"/>
        <end position="57"/>
    </location>
</feature>
<dbReference type="InterPro" id="IPR029058">
    <property type="entry name" value="AB_hydrolase_fold"/>
</dbReference>
<name>A0A164NKE0_9NOCA</name>
<feature type="transmembrane region" description="Helical" evidence="2">
    <location>
        <begin position="66"/>
        <end position="86"/>
    </location>
</feature>
<keyword evidence="2" id="KW-0472">Membrane</keyword>
<dbReference type="InterPro" id="IPR050300">
    <property type="entry name" value="GDXG_lipolytic_enzyme"/>
</dbReference>
<comment type="caution">
    <text evidence="4">The sequence shown here is derived from an EMBL/GenBank/DDBJ whole genome shotgun (WGS) entry which is preliminary data.</text>
</comment>
<dbReference type="Gene3D" id="3.40.50.1820">
    <property type="entry name" value="alpha/beta hydrolase"/>
    <property type="match status" value="1"/>
</dbReference>
<dbReference type="PANTHER" id="PTHR48081">
    <property type="entry name" value="AB HYDROLASE SUPERFAMILY PROTEIN C4A8.06C"/>
    <property type="match status" value="1"/>
</dbReference>
<evidence type="ECO:0000256" key="1">
    <source>
        <dbReference type="ARBA" id="ARBA00022801"/>
    </source>
</evidence>
<evidence type="ECO:0000259" key="3">
    <source>
        <dbReference type="Pfam" id="PF20434"/>
    </source>
</evidence>
<dbReference type="GO" id="GO:0016787">
    <property type="term" value="F:hydrolase activity"/>
    <property type="evidence" value="ECO:0007669"/>
    <property type="project" value="UniProtKB-KW"/>
</dbReference>
<dbReference type="EMBL" id="LWGR01000005">
    <property type="protein sequence ID" value="KZM74459.1"/>
    <property type="molecule type" value="Genomic_DNA"/>
</dbReference>
<dbReference type="SUPFAM" id="SSF53474">
    <property type="entry name" value="alpha/beta-Hydrolases"/>
    <property type="match status" value="1"/>
</dbReference>
<reference evidence="4 5" key="1">
    <citation type="submission" date="2016-04" db="EMBL/GenBank/DDBJ databases">
        <authorList>
            <person name="Evans L.H."/>
            <person name="Alamgir A."/>
            <person name="Owens N."/>
            <person name="Weber N.D."/>
            <person name="Virtaneva K."/>
            <person name="Barbian K."/>
            <person name="Babar A."/>
            <person name="Rosenke K."/>
        </authorList>
    </citation>
    <scope>NUCLEOTIDE SEQUENCE [LARGE SCALE GENOMIC DNA]</scope>
    <source>
        <strain evidence="4 5">IFM 0406</strain>
    </source>
</reference>
<proteinExistence type="predicted"/>
<dbReference type="PANTHER" id="PTHR48081:SF13">
    <property type="entry name" value="ALPHA_BETA HYDROLASE"/>
    <property type="match status" value="1"/>
</dbReference>
<evidence type="ECO:0000313" key="4">
    <source>
        <dbReference type="EMBL" id="KZM74459.1"/>
    </source>
</evidence>
<accession>A0A164NKE0</accession>
<gene>
    <name evidence="4" type="ORF">AWN90_25665</name>
</gene>
<sequence>MLAGLACVWALIVVLAMAVVVSPIVPTDRAWTVSLLVTSFSLYLVIPAIIGAVLALLMRRMRWRRAAAGVALLSVLALAGAVVPWVSAAEVAAANQVPLSLSAYFGSGPALRPPTATEVYATVDGQPLRLDVREPDKPAPGAPALVFVHGGSWTGGGRNQAPGQIQWFVDRGYTVFDIEYRLSPPPRWDQQTSDVKCAIGWVAQHADRYRIDPNDITVAGVSAGANLSLLAAYTVGIGKFPPSCPVAEHPVRAVISFYGPTDTARLMADGGSPAVAGPTESRVFGGAPATAPGAYLATSPLTYVRPGLPPTLQLQGTTDHVVPHNQATMLDERLTAAGVPHHTVLLPFAEHGYNVVYGSWPSQISYGVLDQFLTTWTRENNCCTRSLR</sequence>
<evidence type="ECO:0000256" key="2">
    <source>
        <dbReference type="SAM" id="Phobius"/>
    </source>
</evidence>
<feature type="domain" description="BD-FAE-like" evidence="3">
    <location>
        <begin position="130"/>
        <end position="334"/>
    </location>
</feature>
<protein>
    <recommendedName>
        <fullName evidence="3">BD-FAE-like domain-containing protein</fullName>
    </recommendedName>
</protein>
<keyword evidence="5" id="KW-1185">Reference proteome</keyword>
<evidence type="ECO:0000313" key="5">
    <source>
        <dbReference type="Proteomes" id="UP000076512"/>
    </source>
</evidence>
<dbReference type="InterPro" id="IPR049492">
    <property type="entry name" value="BD-FAE-like_dom"/>
</dbReference>
<keyword evidence="1" id="KW-0378">Hydrolase</keyword>
<dbReference type="STRING" id="455432.AWN90_25665"/>
<keyword evidence="2" id="KW-1133">Transmembrane helix</keyword>
<keyword evidence="2" id="KW-0812">Transmembrane</keyword>
<organism evidence="4 5">
    <name type="scientific">Nocardia terpenica</name>
    <dbReference type="NCBI Taxonomy" id="455432"/>
    <lineage>
        <taxon>Bacteria</taxon>
        <taxon>Bacillati</taxon>
        <taxon>Actinomycetota</taxon>
        <taxon>Actinomycetes</taxon>
        <taxon>Mycobacteriales</taxon>
        <taxon>Nocardiaceae</taxon>
        <taxon>Nocardia</taxon>
    </lineage>
</organism>
<dbReference type="AlphaFoldDB" id="A0A164NKE0"/>